<protein>
    <recommendedName>
        <fullName evidence="4">Ubiquitin-like domain-containing protein</fullName>
    </recommendedName>
</protein>
<dbReference type="InterPro" id="IPR040040">
    <property type="entry name" value="ATG11"/>
</dbReference>
<feature type="region of interest" description="Disordered" evidence="3">
    <location>
        <begin position="843"/>
        <end position="890"/>
    </location>
</feature>
<feature type="compositionally biased region" description="Basic and acidic residues" evidence="3">
    <location>
        <begin position="925"/>
        <end position="941"/>
    </location>
</feature>
<dbReference type="GO" id="GO:0034727">
    <property type="term" value="P:piecemeal microautophagy of the nucleus"/>
    <property type="evidence" value="ECO:0007669"/>
    <property type="project" value="TreeGrafter"/>
</dbReference>
<comment type="caution">
    <text evidence="5">The sequence shown here is derived from an EMBL/GenBank/DDBJ whole genome shotgun (WGS) entry which is preliminary data.</text>
</comment>
<feature type="coiled-coil region" evidence="2">
    <location>
        <begin position="514"/>
        <end position="541"/>
    </location>
</feature>
<dbReference type="InterPro" id="IPR045326">
    <property type="entry name" value="ATG17-like_dom"/>
</dbReference>
<evidence type="ECO:0000256" key="2">
    <source>
        <dbReference type="SAM" id="Coils"/>
    </source>
</evidence>
<dbReference type="Gene3D" id="1.10.287.1490">
    <property type="match status" value="1"/>
</dbReference>
<evidence type="ECO:0000256" key="3">
    <source>
        <dbReference type="SAM" id="MobiDB-lite"/>
    </source>
</evidence>
<dbReference type="GO" id="GO:0000422">
    <property type="term" value="P:autophagy of mitochondrion"/>
    <property type="evidence" value="ECO:0007669"/>
    <property type="project" value="TreeGrafter"/>
</dbReference>
<feature type="coiled-coil region" evidence="2">
    <location>
        <begin position="565"/>
        <end position="613"/>
    </location>
</feature>
<dbReference type="GO" id="GO:1990316">
    <property type="term" value="C:Atg1/ULK1 kinase complex"/>
    <property type="evidence" value="ECO:0007669"/>
    <property type="project" value="TreeGrafter"/>
</dbReference>
<evidence type="ECO:0000313" key="5">
    <source>
        <dbReference type="EMBL" id="PRP88616.1"/>
    </source>
</evidence>
<gene>
    <name evidence="5" type="ORF">PROFUN_03027</name>
</gene>
<feature type="region of interest" description="Disordered" evidence="3">
    <location>
        <begin position="904"/>
        <end position="941"/>
    </location>
</feature>
<dbReference type="PROSITE" id="PS50053">
    <property type="entry name" value="UBIQUITIN_2"/>
    <property type="match status" value="1"/>
</dbReference>
<keyword evidence="1" id="KW-0072">Autophagy</keyword>
<evidence type="ECO:0000313" key="6">
    <source>
        <dbReference type="Proteomes" id="UP000241769"/>
    </source>
</evidence>
<feature type="domain" description="Ubiquitin-like" evidence="4">
    <location>
        <begin position="1"/>
        <end position="60"/>
    </location>
</feature>
<dbReference type="SUPFAM" id="SSF54236">
    <property type="entry name" value="Ubiquitin-like"/>
    <property type="match status" value="1"/>
</dbReference>
<dbReference type="InterPro" id="IPR029071">
    <property type="entry name" value="Ubiquitin-like_domsf"/>
</dbReference>
<dbReference type="GO" id="GO:0019901">
    <property type="term" value="F:protein kinase binding"/>
    <property type="evidence" value="ECO:0007669"/>
    <property type="project" value="TreeGrafter"/>
</dbReference>
<keyword evidence="2" id="KW-0175">Coiled coil</keyword>
<dbReference type="AlphaFoldDB" id="A0A2P6NXF5"/>
<dbReference type="PANTHER" id="PTHR13222:SF1">
    <property type="entry name" value="RB1-INDUCIBLE COILED-COIL PROTEIN 1"/>
    <property type="match status" value="1"/>
</dbReference>
<feature type="region of interest" description="Disordered" evidence="3">
    <location>
        <begin position="1001"/>
        <end position="1038"/>
    </location>
</feature>
<evidence type="ECO:0000259" key="4">
    <source>
        <dbReference type="PROSITE" id="PS50053"/>
    </source>
</evidence>
<accession>A0A2P6NXF5</accession>
<dbReference type="Proteomes" id="UP000241769">
    <property type="component" value="Unassembled WGS sequence"/>
</dbReference>
<feature type="compositionally biased region" description="Basic and acidic residues" evidence="3">
    <location>
        <begin position="904"/>
        <end position="914"/>
    </location>
</feature>
<dbReference type="GO" id="GO:0000045">
    <property type="term" value="P:autophagosome assembly"/>
    <property type="evidence" value="ECO:0007669"/>
    <property type="project" value="InterPro"/>
</dbReference>
<reference evidence="5 6" key="1">
    <citation type="journal article" date="2018" name="Genome Biol. Evol.">
        <title>Multiple Roots of Fruiting Body Formation in Amoebozoa.</title>
        <authorList>
            <person name="Hillmann F."/>
            <person name="Forbes G."/>
            <person name="Novohradska S."/>
            <person name="Ferling I."/>
            <person name="Riege K."/>
            <person name="Groth M."/>
            <person name="Westermann M."/>
            <person name="Marz M."/>
            <person name="Spaller T."/>
            <person name="Winckler T."/>
            <person name="Schaap P."/>
            <person name="Glockner G."/>
        </authorList>
    </citation>
    <scope>NUCLEOTIDE SEQUENCE [LARGE SCALE GENOMIC DNA]</scope>
    <source>
        <strain evidence="5 6">Jena</strain>
    </source>
</reference>
<dbReference type="GO" id="GO:0060090">
    <property type="term" value="F:molecular adaptor activity"/>
    <property type="evidence" value="ECO:0007669"/>
    <property type="project" value="TreeGrafter"/>
</dbReference>
<keyword evidence="6" id="KW-1185">Reference proteome</keyword>
<evidence type="ECO:0000256" key="1">
    <source>
        <dbReference type="ARBA" id="ARBA00023006"/>
    </source>
</evidence>
<dbReference type="Pfam" id="PF04108">
    <property type="entry name" value="ATG17_like"/>
    <property type="match status" value="1"/>
</dbReference>
<name>A0A2P6NXF5_9EUKA</name>
<dbReference type="Gene3D" id="3.10.20.90">
    <property type="entry name" value="Phosphatidylinositol 3-kinase Catalytic Subunit, Chain A, domain 1"/>
    <property type="match status" value="1"/>
</dbReference>
<dbReference type="GO" id="GO:0034045">
    <property type="term" value="C:phagophore assembly site membrane"/>
    <property type="evidence" value="ECO:0007669"/>
    <property type="project" value="TreeGrafter"/>
</dbReference>
<dbReference type="GO" id="GO:0061709">
    <property type="term" value="P:reticulophagy"/>
    <property type="evidence" value="ECO:0007669"/>
    <property type="project" value="TreeGrafter"/>
</dbReference>
<proteinExistence type="predicted"/>
<feature type="coiled-coil region" evidence="2">
    <location>
        <begin position="147"/>
        <end position="174"/>
    </location>
</feature>
<feature type="compositionally biased region" description="Polar residues" evidence="3">
    <location>
        <begin position="915"/>
        <end position="924"/>
    </location>
</feature>
<dbReference type="STRING" id="1890364.A0A2P6NXF5"/>
<dbReference type="PANTHER" id="PTHR13222">
    <property type="entry name" value="RB1-INDUCIBLE COILED-COIL"/>
    <property type="match status" value="1"/>
</dbReference>
<dbReference type="GO" id="GO:0034517">
    <property type="term" value="P:ribophagy"/>
    <property type="evidence" value="ECO:0007669"/>
    <property type="project" value="TreeGrafter"/>
</dbReference>
<dbReference type="OrthoDB" id="19795at2759"/>
<dbReference type="InParanoid" id="A0A2P6NXF5"/>
<sequence length="1217" mass="141082">MIIRRADTGVVFQVDADVTFTVDKLKDILVAHSGVPKEDQVLLCGGQKLERNFTLGHYGLPSPDKNVFLYDKKTTEPDAPSPAEVVLPPIELKVTPAPPLPQIQEWERSPILWALLKYENQFLNDLNTAEAMKKVVEARTDLCKNCIQEQETQAQGLEAAMANLNDQITQLNRTHKDFRNYRNSWFQKHEKHLNAFDANMIKETKLHPALIRPGKETLADFVPESKLKKWCEECSAEHYSLVNFVNELDSEHELLQDRIEQENQKSQSIDVDFNTLRSQFRKANDIAYEVSIRLQIFTNDYQRVKQLVEQAKQKDVVGSYENFEDVKNDHAKYLAQMTENDKTMKSIMGYTAQSKTRLSQFIHERLRSIAVLQSNVKGQYNKILLYNEALTRQKTAFGQLVYVSSMPSAYRASLDEVSRRRKFGKLTAAFMNKINGRISKLREEEAARRHTFLTSYGRFIPRDLIPGLTQELPSFDLQLATFDHSLPNIVVDIPGGSMSDEEELFLLLSTLNDNSETSKTRQELERENERLMNQIKMLSSSQNLAMSPPKGVNYEMGFNRSRSQSQIAEDNSAEYKQRIEQLEGKLGSMYNQLEKSEVQVRQYKSKCEAVELQLADSTMRQSEASSQEILQRQMQDQKSFIEALESRLLQTEKSLRSAMQTLSDVEASANEERHNAQQTQLSLERKITNLEQEVTERRERETLSIEQLKDYDEETTSLRREIHSLNDRLSAVQLGHESGEQRTEELQSALDKAMVRAREVEEASFSLKEEISRSKGKINSLTQELQKVTREATEKQGEIEELRERREESVTVEAELRSRIAELESQISEAQEIQREVETLLNESRSKTKEATSQREEEEKRWKREREEEEKRKKEREEASEREGEEKRRVMREMEALQKKYNEEIARHNEDRNRITQLTGQLDNLQRDHSDTMEKTSQEETQRLNQTIEQMREDHAKALTEKTEQNKTEMASFRDKYLGAVKLLETYRKTSEEAIRVKEQVEEEKKRVEEEKKRVEEEKKKAEEEKKKAEEEKKRMTGEVENLKREMRRQSSHSSDMDAILNALNQKSEDLKVAQRDVQNERDSIKALQMALSSEESKSRKLWEENENFKFMLQSRSSDGMPMASSGKPTISKSKFKVNDWMLFLPKGNGHYEAWNTNTPRYFLSPAVLEMVAPQSEQPILAQAIEILPLRTDSVNDAFGLPSGTDYHEVTAVVDEP</sequence>
<organism evidence="5 6">
    <name type="scientific">Planoprotostelium fungivorum</name>
    <dbReference type="NCBI Taxonomy" id="1890364"/>
    <lineage>
        <taxon>Eukaryota</taxon>
        <taxon>Amoebozoa</taxon>
        <taxon>Evosea</taxon>
        <taxon>Variosea</taxon>
        <taxon>Cavosteliida</taxon>
        <taxon>Cavosteliaceae</taxon>
        <taxon>Planoprotostelium</taxon>
    </lineage>
</organism>
<dbReference type="InterPro" id="IPR000626">
    <property type="entry name" value="Ubiquitin-like_dom"/>
</dbReference>
<feature type="region of interest" description="Disordered" evidence="3">
    <location>
        <begin position="788"/>
        <end position="808"/>
    </location>
</feature>
<dbReference type="EMBL" id="MDYQ01000009">
    <property type="protein sequence ID" value="PRP88616.1"/>
    <property type="molecule type" value="Genomic_DNA"/>
</dbReference>